<dbReference type="InterPro" id="IPR017853">
    <property type="entry name" value="GH"/>
</dbReference>
<dbReference type="RefSeq" id="WP_130041435.1">
    <property type="nucleotide sequence ID" value="NZ_RCXW01000005.1"/>
</dbReference>
<accession>A0A7J5JPX1</accession>
<dbReference type="SUPFAM" id="SSF51445">
    <property type="entry name" value="(Trans)glycosidases"/>
    <property type="match status" value="1"/>
</dbReference>
<name>A0A7J5JPX1_BACT4</name>
<protein>
    <recommendedName>
        <fullName evidence="3">Beta-agarase</fullName>
    </recommendedName>
</protein>
<evidence type="ECO:0000313" key="2">
    <source>
        <dbReference type="Proteomes" id="UP000460317"/>
    </source>
</evidence>
<dbReference type="Gene3D" id="2.60.120.430">
    <property type="entry name" value="Galactose-binding lectin"/>
    <property type="match status" value="1"/>
</dbReference>
<comment type="caution">
    <text evidence="1">The sequence shown here is derived from an EMBL/GenBank/DDBJ whole genome shotgun (WGS) entry which is preliminary data.</text>
</comment>
<dbReference type="Gene3D" id="3.20.20.80">
    <property type="entry name" value="Glycosidases"/>
    <property type="match status" value="2"/>
</dbReference>
<dbReference type="EMBL" id="WCSB01000005">
    <property type="protein sequence ID" value="KAB4453474.1"/>
    <property type="molecule type" value="Genomic_DNA"/>
</dbReference>
<evidence type="ECO:0008006" key="3">
    <source>
        <dbReference type="Google" id="ProtNLM"/>
    </source>
</evidence>
<reference evidence="1 2" key="1">
    <citation type="journal article" date="2019" name="Nat. Med.">
        <title>A library of human gut bacterial isolates paired with longitudinal multiomics data enables mechanistic microbiome research.</title>
        <authorList>
            <person name="Poyet M."/>
            <person name="Groussin M."/>
            <person name="Gibbons S.M."/>
            <person name="Avila-Pacheco J."/>
            <person name="Jiang X."/>
            <person name="Kearney S.M."/>
            <person name="Perrotta A.R."/>
            <person name="Berdy B."/>
            <person name="Zhao S."/>
            <person name="Lieberman T.D."/>
            <person name="Swanson P.K."/>
            <person name="Smith M."/>
            <person name="Roesemann S."/>
            <person name="Alexander J.E."/>
            <person name="Rich S.A."/>
            <person name="Livny J."/>
            <person name="Vlamakis H."/>
            <person name="Clish C."/>
            <person name="Bullock K."/>
            <person name="Deik A."/>
            <person name="Scott J."/>
            <person name="Pierce K.A."/>
            <person name="Xavier R.J."/>
            <person name="Alm E.J."/>
        </authorList>
    </citation>
    <scope>NUCLEOTIDE SEQUENCE [LARGE SCALE GENOMIC DNA]</scope>
    <source>
        <strain evidence="1 2">BIOML-A165</strain>
    </source>
</reference>
<gene>
    <name evidence="1" type="ORF">GAN93_06970</name>
</gene>
<evidence type="ECO:0000313" key="1">
    <source>
        <dbReference type="EMBL" id="KAB4453474.1"/>
    </source>
</evidence>
<dbReference type="AlphaFoldDB" id="A0A7J5JPX1"/>
<organism evidence="1 2">
    <name type="scientific">Bacteroides thetaiotaomicron</name>
    <dbReference type="NCBI Taxonomy" id="818"/>
    <lineage>
        <taxon>Bacteria</taxon>
        <taxon>Pseudomonadati</taxon>
        <taxon>Bacteroidota</taxon>
        <taxon>Bacteroidia</taxon>
        <taxon>Bacteroidales</taxon>
        <taxon>Bacteroidaceae</taxon>
        <taxon>Bacteroides</taxon>
    </lineage>
</organism>
<sequence length="635" mass="73527">MIQHRFFYRFLILSLLHLLICNVDGQAQELLFSGIGISSDKGANDTTMSYTEPLWDINRHGGVNDRIQSVDTKLIQWKGDTWKIVFGHEKEVSSITFPILKSVDLNDFISIALDITNENTHRVAIEAQCVAEKDTTLTIEDGTIFYYRSMLILEPGETDTMLIYLSRSIDTRPQVLKDNFSGMYGIPGGFLRRSWNLNLSDIDHIRIFKQNDSKDASVKVSNIRALGRYKWNDAQQVPTGFFPFIDTFGQYKHSNWPGKTHSVEDMDKQREAEEHEIVTYSSPTEWNKYGGWSKGPTLDATGHFRVEKYHGKWWLVDPEGKLFWSQGLNIVTISQHTRIEGRENYFSRISDNYYRDNLKLKYRQEKDFVEKATNQTYCRLRSWGINTVAANSDWYFYEKARAPYTIEIRSGLPNRLPDDFDAKTFKVSFRKILIDKYRIAQSANDPWCIGYFVDNEYAWPKTNQQGVIHAYFRAVREVLDELAPKKLYLGCRSNSVNFNRIAFEAATKYCDVISINHYDYNVSTFKETAGLDCPLIIGEFHFGALDRGLPHTGLRVASNQKQRARLFTHFVTQALESDNVVGAHWFQYVDQCYTARSDGENYQIGFVDICDRPYPEMINVARTVGENMYSIRLKK</sequence>
<proteinExistence type="predicted"/>
<dbReference type="Proteomes" id="UP000460317">
    <property type="component" value="Unassembled WGS sequence"/>
</dbReference>